<organism evidence="4 5">
    <name type="scientific">Nitrosomonas mobilis</name>
    <dbReference type="NCBI Taxonomy" id="51642"/>
    <lineage>
        <taxon>Bacteria</taxon>
        <taxon>Pseudomonadati</taxon>
        <taxon>Pseudomonadota</taxon>
        <taxon>Betaproteobacteria</taxon>
        <taxon>Nitrosomonadales</taxon>
        <taxon>Nitrosomonadaceae</taxon>
        <taxon>Nitrosomonas</taxon>
    </lineage>
</organism>
<dbReference type="PANTHER" id="PTHR12064:SF94">
    <property type="entry name" value="UNEXTENDED PROTEIN"/>
    <property type="match status" value="1"/>
</dbReference>
<dbReference type="RefSeq" id="WP_090286155.1">
    <property type="nucleotide sequence ID" value="NZ_FMWO01000048.1"/>
</dbReference>
<dbReference type="Proteomes" id="UP000198729">
    <property type="component" value="Unassembled WGS sequence"/>
</dbReference>
<evidence type="ECO:0000259" key="3">
    <source>
        <dbReference type="PROSITE" id="PS51846"/>
    </source>
</evidence>
<evidence type="ECO:0000313" key="5">
    <source>
        <dbReference type="Proteomes" id="UP000198729"/>
    </source>
</evidence>
<gene>
    <name evidence="4" type="ORF">NSMM_400159</name>
</gene>
<dbReference type="AlphaFoldDB" id="A0A1G5SGK7"/>
<keyword evidence="1 2" id="KW-0472">Membrane</keyword>
<evidence type="ECO:0000256" key="1">
    <source>
        <dbReference type="PROSITE-ProRule" id="PRU01193"/>
    </source>
</evidence>
<evidence type="ECO:0000256" key="2">
    <source>
        <dbReference type="SAM" id="Phobius"/>
    </source>
</evidence>
<dbReference type="InterPro" id="IPR045095">
    <property type="entry name" value="ACDP"/>
</dbReference>
<sequence>MSDLFIWLAIAFCLTQSAIFSGLNLAIFSLSRLHLEIAAENGDKGARRVLGLRQNANFTLTTILWGNVAMNVLLALLADSVLVGVSAFLFSTVVITFAGEIFPQAYFSRHALAMAGRLTPILRLYQLLLWPVAWPSSKLLDAWIGLEGIPWLREWELRQILEQHGRDKETEISYVEATGAINFLALDDLSVGQEGEWLDPCSVFCLPFQAGWPVFPQINRSINDPFLKQIAACGKKWIVLIDTENEPRLVANAPALLREALFGKNKFDPMHFCHHPLIVRDPQLPLGQTLTHLTVQPEHPGDDVIDKDLILVWHPNERRIITGSDLLGRLLRRIARQKT</sequence>
<dbReference type="Pfam" id="PF01595">
    <property type="entry name" value="CNNM"/>
    <property type="match status" value="1"/>
</dbReference>
<keyword evidence="1 2" id="KW-0812">Transmembrane</keyword>
<dbReference type="EMBL" id="FMWO01000048">
    <property type="protein sequence ID" value="SCZ85681.1"/>
    <property type="molecule type" value="Genomic_DNA"/>
</dbReference>
<reference evidence="4 5" key="1">
    <citation type="submission" date="2016-10" db="EMBL/GenBank/DDBJ databases">
        <authorList>
            <person name="de Groot N.N."/>
        </authorList>
    </citation>
    <scope>NUCLEOTIDE SEQUENCE [LARGE SCALE GENOMIC DNA]</scope>
    <source>
        <strain evidence="4">1</strain>
    </source>
</reference>
<dbReference type="InterPro" id="IPR002550">
    <property type="entry name" value="CNNM"/>
</dbReference>
<dbReference type="GO" id="GO:0016020">
    <property type="term" value="C:membrane"/>
    <property type="evidence" value="ECO:0007669"/>
    <property type="project" value="UniProtKB-UniRule"/>
</dbReference>
<protein>
    <submittedName>
        <fullName evidence="4">CBS domain protein (Hemolysins and related protein family)</fullName>
    </submittedName>
</protein>
<dbReference type="OrthoDB" id="5470682at2"/>
<feature type="transmembrane region" description="Helical" evidence="2">
    <location>
        <begin position="6"/>
        <end position="28"/>
    </location>
</feature>
<dbReference type="PANTHER" id="PTHR12064">
    <property type="entry name" value="METAL TRANSPORTER CNNM"/>
    <property type="match status" value="1"/>
</dbReference>
<name>A0A1G5SGK7_9PROT</name>
<dbReference type="GO" id="GO:0010960">
    <property type="term" value="P:magnesium ion homeostasis"/>
    <property type="evidence" value="ECO:0007669"/>
    <property type="project" value="InterPro"/>
</dbReference>
<dbReference type="PROSITE" id="PS51846">
    <property type="entry name" value="CNNM"/>
    <property type="match status" value="1"/>
</dbReference>
<feature type="transmembrane region" description="Helical" evidence="2">
    <location>
        <begin position="83"/>
        <end position="102"/>
    </location>
</feature>
<keyword evidence="5" id="KW-1185">Reference proteome</keyword>
<accession>A0A1G5SGK7</accession>
<keyword evidence="1 2" id="KW-1133">Transmembrane helix</keyword>
<dbReference type="STRING" id="51642.NSMM_400159"/>
<feature type="domain" description="CNNM transmembrane" evidence="3">
    <location>
        <begin position="1"/>
        <end position="176"/>
    </location>
</feature>
<feature type="transmembrane region" description="Helical" evidence="2">
    <location>
        <begin position="56"/>
        <end position="77"/>
    </location>
</feature>
<evidence type="ECO:0000313" key="4">
    <source>
        <dbReference type="EMBL" id="SCZ85681.1"/>
    </source>
</evidence>
<proteinExistence type="predicted"/>